<dbReference type="PROSITE" id="PS00131">
    <property type="entry name" value="CARBOXYPEPT_SER_SER"/>
    <property type="match status" value="1"/>
</dbReference>
<dbReference type="InterPro" id="IPR001563">
    <property type="entry name" value="Peptidase_S10"/>
</dbReference>
<comment type="function">
    <text evidence="11">Involved in degradation of small peptides.</text>
</comment>
<evidence type="ECO:0000256" key="12">
    <source>
        <dbReference type="RuleBase" id="RU361156"/>
    </source>
</evidence>
<evidence type="ECO:0000256" key="9">
    <source>
        <dbReference type="ARBA" id="ARBA00023180"/>
    </source>
</evidence>
<evidence type="ECO:0000256" key="10">
    <source>
        <dbReference type="ARBA" id="ARBA00052076"/>
    </source>
</evidence>
<comment type="similarity">
    <text evidence="2 12">Belongs to the peptidase S10 family.</text>
</comment>
<dbReference type="EMBL" id="HG793128">
    <property type="protein sequence ID" value="CDK27331.1"/>
    <property type="molecule type" value="Genomic_DNA"/>
</dbReference>
<gene>
    <name evidence="13" type="ORF">KUCA_T00003309001</name>
</gene>
<dbReference type="GO" id="GO:0046938">
    <property type="term" value="P:phytochelatin biosynthetic process"/>
    <property type="evidence" value="ECO:0007669"/>
    <property type="project" value="EnsemblFungi"/>
</dbReference>
<dbReference type="HOGENOM" id="CLU_008523_10_4_1"/>
<feature type="chain" id="PRO_5005151031" description="Carboxypeptidase" evidence="12">
    <location>
        <begin position="19"/>
        <end position="529"/>
    </location>
</feature>
<evidence type="ECO:0000256" key="5">
    <source>
        <dbReference type="ARBA" id="ARBA00022670"/>
    </source>
</evidence>
<dbReference type="GO" id="GO:0016236">
    <property type="term" value="P:macroautophagy"/>
    <property type="evidence" value="ECO:0007669"/>
    <property type="project" value="EnsemblFungi"/>
</dbReference>
<dbReference type="PANTHER" id="PTHR11802:SF51">
    <property type="entry name" value="VACUOLAR SERINE-TYPE CARBOXYPEPTIDASE ATG42"/>
    <property type="match status" value="1"/>
</dbReference>
<dbReference type="PANTHER" id="PTHR11802">
    <property type="entry name" value="SERINE PROTEASE FAMILY S10 SERINE CARBOXYPEPTIDASE"/>
    <property type="match status" value="1"/>
</dbReference>
<dbReference type="GO" id="GO:0006995">
    <property type="term" value="P:cellular response to nitrogen starvation"/>
    <property type="evidence" value="ECO:0007669"/>
    <property type="project" value="EnsemblFungi"/>
</dbReference>
<evidence type="ECO:0000313" key="13">
    <source>
        <dbReference type="EMBL" id="CDK27331.1"/>
    </source>
</evidence>
<dbReference type="InterPro" id="IPR029058">
    <property type="entry name" value="AB_hydrolase_fold"/>
</dbReference>
<evidence type="ECO:0000256" key="3">
    <source>
        <dbReference type="ARBA" id="ARBA00022554"/>
    </source>
</evidence>
<evidence type="ECO:0000313" key="14">
    <source>
        <dbReference type="Proteomes" id="UP000019384"/>
    </source>
</evidence>
<dbReference type="PROSITE" id="PS00560">
    <property type="entry name" value="CARBOXYPEPT_SER_HIS"/>
    <property type="match status" value="1"/>
</dbReference>
<keyword evidence="5 12" id="KW-0645">Protease</keyword>
<keyword evidence="14" id="KW-1185">Reference proteome</keyword>
<proteinExistence type="inferred from homology"/>
<dbReference type="PRINTS" id="PR00724">
    <property type="entry name" value="CRBOXYPTASEC"/>
</dbReference>
<dbReference type="GO" id="GO:0000328">
    <property type="term" value="C:fungal-type vacuole lumen"/>
    <property type="evidence" value="ECO:0007669"/>
    <property type="project" value="EnsemblFungi"/>
</dbReference>
<evidence type="ECO:0000256" key="8">
    <source>
        <dbReference type="ARBA" id="ARBA00023157"/>
    </source>
</evidence>
<protein>
    <recommendedName>
        <fullName evidence="12">Carboxypeptidase</fullName>
        <ecNumber evidence="12">3.4.16.-</ecNumber>
    </recommendedName>
</protein>
<evidence type="ECO:0000256" key="1">
    <source>
        <dbReference type="ARBA" id="ARBA00004116"/>
    </source>
</evidence>
<reference evidence="13" key="1">
    <citation type="submission" date="2013-12" db="EMBL/GenBank/DDBJ databases">
        <authorList>
            <person name="Genoscope - CEA"/>
        </authorList>
    </citation>
    <scope>NUCLEOTIDE SEQUENCE</scope>
    <source>
        <strain evidence="13">CBS 1993</strain>
    </source>
</reference>
<feature type="signal peptide" evidence="12">
    <location>
        <begin position="1"/>
        <end position="18"/>
    </location>
</feature>
<keyword evidence="4 12" id="KW-0121">Carboxypeptidase</keyword>
<keyword evidence="9" id="KW-0325">Glycoprotein</keyword>
<dbReference type="GO" id="GO:0031638">
    <property type="term" value="P:zymogen activation"/>
    <property type="evidence" value="ECO:0007669"/>
    <property type="project" value="EnsemblFungi"/>
</dbReference>
<keyword evidence="6 12" id="KW-0732">Signal</keyword>
<sequence length="529" mass="58899">MKISTLLSVGSLLSGAYSWNLFDNVQKHLGFESLVGGAKLHQELRLAWEAIGENYSEEELKRVFERFEEGSSPAMQFPSNAATAMEAGKEALKGWQHITNPTFEGYQLRMQKSGPEALGIDTVAQWAGYLDVEAEDKHFFSWFFESRNDPANDPVILWLNGGPGCSSMTGLFFELGPSSIGPDLKPVFNPYAWNSNASVIFLEQPVGVGYSYSSKTVSSTAAAAKDVYVFLELFFQKFPHLTKLPFHIAGESYGGHYVPKFASEIINQASRSFELTSIMVGNGITNALIQNNYYRPMACGEGGYPQVITDAECDEMDEVAARCQVLSEACDEFESRITCVPAGLYCNKLMEPYAKTGLNVYDIRKKCGDNDLCYDELSYIESYLNEPAVMETLGVQVDKFVSCNDDVGLRFAFTGDLNKPHEQYVAELLEKGYPVLLYAGDKDFICNWLGNFAWSAALEWSGKDEFASAPLTPWYTLDSLNYAGDVKNYQNFTFARVFDAGHMVPYDQPENSLDLINRWISGDLALGTK</sequence>
<accession>W6MLH2</accession>
<dbReference type="MEROPS" id="S10.A49"/>
<evidence type="ECO:0000256" key="6">
    <source>
        <dbReference type="ARBA" id="ARBA00022729"/>
    </source>
</evidence>
<evidence type="ECO:0000256" key="11">
    <source>
        <dbReference type="ARBA" id="ARBA00058662"/>
    </source>
</evidence>
<dbReference type="OrthoDB" id="443318at2759"/>
<keyword evidence="7 12" id="KW-0378">Hydrolase</keyword>
<dbReference type="FunFam" id="1.10.287.410:FF:000001">
    <property type="entry name" value="Carboxypeptidase Y"/>
    <property type="match status" value="1"/>
</dbReference>
<keyword evidence="8" id="KW-1015">Disulfide bond</keyword>
<dbReference type="Gene3D" id="1.10.287.410">
    <property type="match status" value="1"/>
</dbReference>
<dbReference type="Proteomes" id="UP000019384">
    <property type="component" value="Unassembled WGS sequence"/>
</dbReference>
<dbReference type="GeneID" id="34520714"/>
<evidence type="ECO:0000256" key="4">
    <source>
        <dbReference type="ARBA" id="ARBA00022645"/>
    </source>
</evidence>
<evidence type="ECO:0000256" key="2">
    <source>
        <dbReference type="ARBA" id="ARBA00009431"/>
    </source>
</evidence>
<comment type="catalytic activity">
    <reaction evidence="10">
        <text>Release of a C-terminal amino acid with broad specificity.</text>
        <dbReference type="EC" id="3.4.16.5"/>
    </reaction>
</comment>
<organism evidence="13 14">
    <name type="scientific">Kuraishia capsulata CBS 1993</name>
    <dbReference type="NCBI Taxonomy" id="1382522"/>
    <lineage>
        <taxon>Eukaryota</taxon>
        <taxon>Fungi</taxon>
        <taxon>Dikarya</taxon>
        <taxon>Ascomycota</taxon>
        <taxon>Saccharomycotina</taxon>
        <taxon>Pichiomycetes</taxon>
        <taxon>Pichiales</taxon>
        <taxon>Pichiaceae</taxon>
        <taxon>Kuraishia</taxon>
    </lineage>
</organism>
<comment type="subcellular location">
    <subcellularLocation>
        <location evidence="1">Vacuole</location>
    </subcellularLocation>
</comment>
<dbReference type="STRING" id="1382522.W6MLH2"/>
<reference evidence="13" key="2">
    <citation type="submission" date="2014-02" db="EMBL/GenBank/DDBJ databases">
        <title>Complete DNA sequence of /Kuraishia capsulata/ illustrates novel genomic features among budding yeasts (/Saccharomycotina/).</title>
        <authorList>
            <person name="Morales L."/>
            <person name="Noel B."/>
            <person name="Porcel B."/>
            <person name="Marcet-Houben M."/>
            <person name="Hullo M-F."/>
            <person name="Sacerdot C."/>
            <person name="Tekaia F."/>
            <person name="Leh-Louis V."/>
            <person name="Despons L."/>
            <person name="Khanna V."/>
            <person name="Aury J-M."/>
            <person name="Barbe V."/>
            <person name="Couloux A."/>
            <person name="Labadie K."/>
            <person name="Pelletier E."/>
            <person name="Souciet J-L."/>
            <person name="Boekhout T."/>
            <person name="Gabaldon T."/>
            <person name="Wincker P."/>
            <person name="Dujon B."/>
        </authorList>
    </citation>
    <scope>NUCLEOTIDE SEQUENCE</scope>
    <source>
        <strain evidence="13">CBS 1993</strain>
    </source>
</reference>
<dbReference type="SUPFAM" id="SSF53474">
    <property type="entry name" value="alpha/beta-Hydrolases"/>
    <property type="match status" value="1"/>
</dbReference>
<dbReference type="EC" id="3.4.16.-" evidence="12"/>
<dbReference type="InterPro" id="IPR018202">
    <property type="entry name" value="Ser_caboxypep_ser_AS"/>
</dbReference>
<evidence type="ECO:0000256" key="7">
    <source>
        <dbReference type="ARBA" id="ARBA00022801"/>
    </source>
</evidence>
<name>W6MLH2_9ASCO</name>
<dbReference type="Pfam" id="PF00450">
    <property type="entry name" value="Peptidase_S10"/>
    <property type="match status" value="1"/>
</dbReference>
<dbReference type="InterPro" id="IPR033124">
    <property type="entry name" value="Ser_caboxypep_his_AS"/>
</dbReference>
<dbReference type="GO" id="GO:0004185">
    <property type="term" value="F:serine-type carboxypeptidase activity"/>
    <property type="evidence" value="ECO:0007669"/>
    <property type="project" value="UniProtKB-UniRule"/>
</dbReference>
<dbReference type="AlphaFoldDB" id="W6MLH2"/>
<keyword evidence="3" id="KW-0926">Vacuole</keyword>
<dbReference type="Gene3D" id="3.40.50.1820">
    <property type="entry name" value="alpha/beta hydrolase"/>
    <property type="match status" value="1"/>
</dbReference>
<dbReference type="RefSeq" id="XP_022459326.1">
    <property type="nucleotide sequence ID" value="XM_022601711.1"/>
</dbReference>